<protein>
    <submittedName>
        <fullName evidence="1">Uncharacterized protein</fullName>
    </submittedName>
</protein>
<sequence length="83" mass="9313">MSYMLSLTLTVLQIDSFLYETILFKTTHHVTDSSLIKGNKVVAADAARPNTPIAFGTLSLDELKNSRRHVVKNSADREEIQLH</sequence>
<name>A0A7X6DQE0_9BACT</name>
<dbReference type="RefSeq" id="WP_168059838.1">
    <property type="nucleotide sequence ID" value="NZ_VTOW01000002.1"/>
</dbReference>
<comment type="caution">
    <text evidence="1">The sequence shown here is derived from an EMBL/GenBank/DDBJ whole genome shotgun (WGS) entry which is preliminary data.</text>
</comment>
<accession>A0A7X6DQE0</accession>
<proteinExistence type="predicted"/>
<evidence type="ECO:0000313" key="1">
    <source>
        <dbReference type="EMBL" id="NKE71314.1"/>
    </source>
</evidence>
<keyword evidence="2" id="KW-1185">Reference proteome</keyword>
<dbReference type="AlphaFoldDB" id="A0A7X6DQE0"/>
<dbReference type="EMBL" id="VTOW01000002">
    <property type="protein sequence ID" value="NKE71314.1"/>
    <property type="molecule type" value="Genomic_DNA"/>
</dbReference>
<dbReference type="Proteomes" id="UP000534783">
    <property type="component" value="Unassembled WGS sequence"/>
</dbReference>
<organism evidence="1 2">
    <name type="scientific">Candidatus Manganitrophus noduliformans</name>
    <dbReference type="NCBI Taxonomy" id="2606439"/>
    <lineage>
        <taxon>Bacteria</taxon>
        <taxon>Pseudomonadati</taxon>
        <taxon>Nitrospirota</taxon>
        <taxon>Nitrospiria</taxon>
        <taxon>Candidatus Troglogloeales</taxon>
        <taxon>Candidatus Manganitrophaceae</taxon>
        <taxon>Candidatus Manganitrophus</taxon>
    </lineage>
</organism>
<reference evidence="1 2" key="1">
    <citation type="journal article" date="2020" name="Nature">
        <title>Bacterial chemolithoautotrophy via manganese oxidation.</title>
        <authorList>
            <person name="Yu H."/>
            <person name="Leadbetter J.R."/>
        </authorList>
    </citation>
    <scope>NUCLEOTIDE SEQUENCE [LARGE SCALE GENOMIC DNA]</scope>
    <source>
        <strain evidence="1 2">Mn-1</strain>
    </source>
</reference>
<evidence type="ECO:0000313" key="2">
    <source>
        <dbReference type="Proteomes" id="UP000534783"/>
    </source>
</evidence>
<gene>
    <name evidence="1" type="ORF">MNODULE_11250</name>
</gene>